<proteinExistence type="predicted"/>
<dbReference type="InterPro" id="IPR041168">
    <property type="entry name" value="LodA_N"/>
</dbReference>
<dbReference type="EMBL" id="BAAATM010000003">
    <property type="protein sequence ID" value="GAA2518882.1"/>
    <property type="molecule type" value="Genomic_DNA"/>
</dbReference>
<feature type="region of interest" description="Disordered" evidence="1">
    <location>
        <begin position="326"/>
        <end position="351"/>
    </location>
</feature>
<dbReference type="Gene3D" id="2.40.180.10">
    <property type="entry name" value="Catalase core domain"/>
    <property type="match status" value="1"/>
</dbReference>
<dbReference type="Pfam" id="PF18417">
    <property type="entry name" value="LodA_C"/>
    <property type="match status" value="1"/>
</dbReference>
<gene>
    <name evidence="4" type="ORF">GCM10010423_08850</name>
</gene>
<sequence>MTGTADPHPHASPAAAPDCAAEPIAGILAEFVDRRMGQRIAQGQDPVLRPVFTKYHGTARAVLTADPGLPEELSIGFLDAARHRQGGLPAWVRFSSDTQPDRPDLRRTLGMGIKLFGVPGPKLLEDEDRADTQDLVLQNHDVFFVDTARDMCEFQQDPVAYQNAHPETRAILQAMRKPEESALTARYWGVLPYAFGPDRHVKYVLVPVSCQPGDSRATPPDENPSFLREDLRHRLAAGEAVFDLMVQFRTDPDRMPLDRATVRWEESLSTPVRVARLTLHRQDVGARGQDTYGENLAYNPWHCLAEHRPVGSMAEARKAVYRASAARRRDANGVPTAEPGPARPPAAEPHGRDTRVVRAAVHPAIGVARVGDSADEFFLAPEVDDPPPRPAGSYKDATGALKRQAVRFRVYGYNAAGEAVAELTADNADILWTVHVANKKAAWYQFQLALDIPEAADAPAAALRNATVPPGKRGRLVIDPGPRSIRGRDRADRPEYRFDTGRFLDKPVPLGEVRTDGAGRLLFLGGHGVSASAHHTQATHFANNDGWHDDICDGPVTASVRVDGRAVPVEPAWVVVAPPNYAPELKSVRTMYDLMRDVFVSAGTLPPPDTVSFTHDVLPVLRRLCDLQWVNRGIATLFGHGGREHFLAPGLLARLADPGPRNAELRQQIWATMRDLDRDGLSPVPWPPLYGDSMSVRPVSARQHLTLTPTQYRSLARWAAGDFTADHDPAAVPPASLEEVPLAQRPATLDRAALSFCLADAFHPGCELSWPMRHSTLYAAPFRVRHRAPGTTAPDYGSVLTPQTALGVDGPLYGQGPGDLTRWMAVPWQTDTARCRSGYYLGYGPRYDPYLPTFWPARVPNHVLTEEDHAAAIDPGRPAEERRAAFERRAVWDRWLPQDRIEQMNAMVEDFGRLGLVERRTGADDDPELPGTMFVETGVSFHPEEPPPALRNLRCLHVPEAAHPELDGGALAAAVARTDVPHEQVMAGYFEKVDRFPDER</sequence>
<evidence type="ECO:0000256" key="1">
    <source>
        <dbReference type="SAM" id="MobiDB-lite"/>
    </source>
</evidence>
<name>A0ABP6AMK4_9ACTN</name>
<organism evidence="4 5">
    <name type="scientific">Streptomyces levis</name>
    <dbReference type="NCBI Taxonomy" id="285566"/>
    <lineage>
        <taxon>Bacteria</taxon>
        <taxon>Bacillati</taxon>
        <taxon>Actinomycetota</taxon>
        <taxon>Actinomycetes</taxon>
        <taxon>Kitasatosporales</taxon>
        <taxon>Streptomycetaceae</taxon>
        <taxon>Streptomyces</taxon>
    </lineage>
</organism>
<feature type="domain" description="L-lysine epsilon oxidase C-terminal" evidence="3">
    <location>
        <begin position="693"/>
        <end position="854"/>
    </location>
</feature>
<protein>
    <recommendedName>
        <fullName evidence="6">Catalase</fullName>
    </recommendedName>
</protein>
<dbReference type="InterPro" id="IPR020835">
    <property type="entry name" value="Catalase_sf"/>
</dbReference>
<feature type="domain" description="L-Lysine epsilon oxidase N-terminal" evidence="2">
    <location>
        <begin position="362"/>
        <end position="576"/>
    </location>
</feature>
<evidence type="ECO:0000259" key="2">
    <source>
        <dbReference type="Pfam" id="PF17990"/>
    </source>
</evidence>
<dbReference type="Proteomes" id="UP001501095">
    <property type="component" value="Unassembled WGS sequence"/>
</dbReference>
<evidence type="ECO:0000313" key="4">
    <source>
        <dbReference type="EMBL" id="GAA2518882.1"/>
    </source>
</evidence>
<evidence type="ECO:0000313" key="5">
    <source>
        <dbReference type="Proteomes" id="UP001501095"/>
    </source>
</evidence>
<comment type="caution">
    <text evidence="4">The sequence shown here is derived from an EMBL/GenBank/DDBJ whole genome shotgun (WGS) entry which is preliminary data.</text>
</comment>
<accession>A0ABP6AMK4</accession>
<dbReference type="Pfam" id="PF17990">
    <property type="entry name" value="LodA_N"/>
    <property type="match status" value="1"/>
</dbReference>
<reference evidence="5" key="1">
    <citation type="journal article" date="2019" name="Int. J. Syst. Evol. Microbiol.">
        <title>The Global Catalogue of Microorganisms (GCM) 10K type strain sequencing project: providing services to taxonomists for standard genome sequencing and annotation.</title>
        <authorList>
            <consortium name="The Broad Institute Genomics Platform"/>
            <consortium name="The Broad Institute Genome Sequencing Center for Infectious Disease"/>
            <person name="Wu L."/>
            <person name="Ma J."/>
        </authorList>
    </citation>
    <scope>NUCLEOTIDE SEQUENCE [LARGE SCALE GENOMIC DNA]</scope>
    <source>
        <strain evidence="5">JCM 6924</strain>
    </source>
</reference>
<keyword evidence="5" id="KW-1185">Reference proteome</keyword>
<dbReference type="CDD" id="cd14731">
    <property type="entry name" value="LodA_like_1"/>
    <property type="match status" value="1"/>
</dbReference>
<dbReference type="RefSeq" id="WP_344534071.1">
    <property type="nucleotide sequence ID" value="NZ_BAAATM010000003.1"/>
</dbReference>
<evidence type="ECO:0008006" key="6">
    <source>
        <dbReference type="Google" id="ProtNLM"/>
    </source>
</evidence>
<dbReference type="SUPFAM" id="SSF56634">
    <property type="entry name" value="Heme-dependent catalase-like"/>
    <property type="match status" value="1"/>
</dbReference>
<dbReference type="InterPro" id="IPR041173">
    <property type="entry name" value="LodA_C"/>
</dbReference>
<evidence type="ECO:0000259" key="3">
    <source>
        <dbReference type="Pfam" id="PF18417"/>
    </source>
</evidence>
<dbReference type="InterPro" id="IPR033798">
    <property type="entry name" value="LodA-like"/>
</dbReference>